<dbReference type="RefSeq" id="WP_168060218.1">
    <property type="nucleotide sequence ID" value="NZ_VTOW01000002.1"/>
</dbReference>
<comment type="caution">
    <text evidence="1">The sequence shown here is derived from an EMBL/GenBank/DDBJ whole genome shotgun (WGS) entry which is preliminary data.</text>
</comment>
<evidence type="ECO:0000313" key="1">
    <source>
        <dbReference type="EMBL" id="NKE71516.1"/>
    </source>
</evidence>
<evidence type="ECO:0000313" key="2">
    <source>
        <dbReference type="Proteomes" id="UP000534783"/>
    </source>
</evidence>
<dbReference type="Proteomes" id="UP000534783">
    <property type="component" value="Unassembled WGS sequence"/>
</dbReference>
<name>A0A7X6IB83_9BACT</name>
<keyword evidence="2" id="KW-1185">Reference proteome</keyword>
<dbReference type="AlphaFoldDB" id="A0A7X6IB83"/>
<proteinExistence type="predicted"/>
<accession>A0A7X6IB83</accession>
<dbReference type="EMBL" id="VTOW01000002">
    <property type="protein sequence ID" value="NKE71516.1"/>
    <property type="molecule type" value="Genomic_DNA"/>
</dbReference>
<organism evidence="1 2">
    <name type="scientific">Candidatus Manganitrophus noduliformans</name>
    <dbReference type="NCBI Taxonomy" id="2606439"/>
    <lineage>
        <taxon>Bacteria</taxon>
        <taxon>Pseudomonadati</taxon>
        <taxon>Nitrospirota</taxon>
        <taxon>Nitrospiria</taxon>
        <taxon>Candidatus Troglogloeales</taxon>
        <taxon>Candidatus Manganitrophaceae</taxon>
        <taxon>Candidatus Manganitrophus</taxon>
    </lineage>
</organism>
<sequence>MRWLIRKMKNEAWPSSTRYILWGLLFFVAVGAIAACGGGGSKGSSAGAPVEVTPEQAAAGAADTVGGASKSLLGSIGKSVGNSSAAETILNALGIPPDPDPTANLEAQLGEAIALILENGQRTGDAITFDPDETLLCSDPLLGQVTLEGQPCIDFYSHITVVLTPGGNAEEGTLEIKYDNFVLATIDYSSGSVSLQLDLAQLKAIASAARPDVELPETLEGVVRATFTELGIDHAQFTFSIVQAINIVDAASDFNINIAATEKVFEFTADGPGGTLTAELGLGALNALFPVEDLNDVSFPTKLALNGATLHAALTAETLVITKIGINSPPPFSLDVDDPANSPNVDFSFGFVPFGVTLNGADDSITFDQEYNSDFAIEDVFGLFSPVPPGGGSGLTGTVNVVIPQGTKWTLRESTALTTEPIIRIEEGSATVTGDGVTFPSESLVAGDCFLLRPSFGFPLVSIPCIP</sequence>
<protein>
    <submittedName>
        <fullName evidence="1">Uncharacterized protein</fullName>
    </submittedName>
</protein>
<reference evidence="1 2" key="1">
    <citation type="journal article" date="2020" name="Nature">
        <title>Bacterial chemolithoautotrophy via manganese oxidation.</title>
        <authorList>
            <person name="Yu H."/>
            <person name="Leadbetter J.R."/>
        </authorList>
    </citation>
    <scope>NUCLEOTIDE SEQUENCE [LARGE SCALE GENOMIC DNA]</scope>
    <source>
        <strain evidence="1 2">Mn-1</strain>
    </source>
</reference>
<gene>
    <name evidence="1" type="ORF">MNODULE_12270</name>
</gene>